<dbReference type="AlphaFoldDB" id="V7AS52"/>
<accession>V7AS52</accession>
<keyword evidence="2" id="KW-1185">Reference proteome</keyword>
<evidence type="ECO:0000313" key="1">
    <source>
        <dbReference type="EMBL" id="ESW08394.1"/>
    </source>
</evidence>
<protein>
    <submittedName>
        <fullName evidence="1">Uncharacterized protein</fullName>
    </submittedName>
</protein>
<proteinExistence type="predicted"/>
<sequence>MLYAYPLFCSLGVGFNMVFVSINSSPLSCPRFSKHLQQSHEFYSWMPPHLVVLFHLPAKSSSSSPTYVINIYITVSQVPDEHYMEANQHCTYMLLSFPFRFLNSTSSVS</sequence>
<dbReference type="Gramene" id="ESW08394">
    <property type="protein sequence ID" value="ESW08394"/>
    <property type="gene ID" value="PHAVU_009G041800g"/>
</dbReference>
<reference evidence="2" key="1">
    <citation type="journal article" date="2014" name="Nat. Genet.">
        <title>A reference genome for common bean and genome-wide analysis of dual domestications.</title>
        <authorList>
            <person name="Schmutz J."/>
            <person name="McClean P.E."/>
            <person name="Mamidi S."/>
            <person name="Wu G.A."/>
            <person name="Cannon S.B."/>
            <person name="Grimwood J."/>
            <person name="Jenkins J."/>
            <person name="Shu S."/>
            <person name="Song Q."/>
            <person name="Chavarro C."/>
            <person name="Torres-Torres M."/>
            <person name="Geffroy V."/>
            <person name="Moghaddam S.M."/>
            <person name="Gao D."/>
            <person name="Abernathy B."/>
            <person name="Barry K."/>
            <person name="Blair M."/>
            <person name="Brick M.A."/>
            <person name="Chovatia M."/>
            <person name="Gepts P."/>
            <person name="Goodstein D.M."/>
            <person name="Gonzales M."/>
            <person name="Hellsten U."/>
            <person name="Hyten D.L."/>
            <person name="Jia G."/>
            <person name="Kelly J.D."/>
            <person name="Kudrna D."/>
            <person name="Lee R."/>
            <person name="Richard M.M."/>
            <person name="Miklas P.N."/>
            <person name="Osorno J.M."/>
            <person name="Rodrigues J."/>
            <person name="Thareau V."/>
            <person name="Urrea C.A."/>
            <person name="Wang M."/>
            <person name="Yu Y."/>
            <person name="Zhang M."/>
            <person name="Wing R.A."/>
            <person name="Cregan P.B."/>
            <person name="Rokhsar D.S."/>
            <person name="Jackson S.A."/>
        </authorList>
    </citation>
    <scope>NUCLEOTIDE SEQUENCE [LARGE SCALE GENOMIC DNA]</scope>
    <source>
        <strain evidence="2">cv. G19833</strain>
    </source>
</reference>
<name>V7AS52_PHAVU</name>
<gene>
    <name evidence="1" type="ORF">PHAVU_009G041800g</name>
</gene>
<evidence type="ECO:0000313" key="2">
    <source>
        <dbReference type="Proteomes" id="UP000000226"/>
    </source>
</evidence>
<dbReference type="EMBL" id="CM002296">
    <property type="protein sequence ID" value="ESW08394.1"/>
    <property type="molecule type" value="Genomic_DNA"/>
</dbReference>
<organism evidence="1 2">
    <name type="scientific">Phaseolus vulgaris</name>
    <name type="common">Kidney bean</name>
    <name type="synonym">French bean</name>
    <dbReference type="NCBI Taxonomy" id="3885"/>
    <lineage>
        <taxon>Eukaryota</taxon>
        <taxon>Viridiplantae</taxon>
        <taxon>Streptophyta</taxon>
        <taxon>Embryophyta</taxon>
        <taxon>Tracheophyta</taxon>
        <taxon>Spermatophyta</taxon>
        <taxon>Magnoliopsida</taxon>
        <taxon>eudicotyledons</taxon>
        <taxon>Gunneridae</taxon>
        <taxon>Pentapetalae</taxon>
        <taxon>rosids</taxon>
        <taxon>fabids</taxon>
        <taxon>Fabales</taxon>
        <taxon>Fabaceae</taxon>
        <taxon>Papilionoideae</taxon>
        <taxon>50 kb inversion clade</taxon>
        <taxon>NPAAA clade</taxon>
        <taxon>indigoferoid/millettioid clade</taxon>
        <taxon>Phaseoleae</taxon>
        <taxon>Phaseolus</taxon>
    </lineage>
</organism>
<dbReference type="Proteomes" id="UP000000226">
    <property type="component" value="Chromosome 9"/>
</dbReference>